<dbReference type="SUPFAM" id="SSF56925">
    <property type="entry name" value="OMPA-like"/>
    <property type="match status" value="1"/>
</dbReference>
<comment type="subcellular location">
    <subcellularLocation>
        <location evidence="1">Cell outer membrane</location>
    </subcellularLocation>
</comment>
<evidence type="ECO:0000259" key="7">
    <source>
        <dbReference type="Pfam" id="PF13505"/>
    </source>
</evidence>
<feature type="domain" description="Outer membrane protein beta-barrel" evidence="7">
    <location>
        <begin position="36"/>
        <end position="212"/>
    </location>
</feature>
<keyword evidence="3" id="KW-0472">Membrane</keyword>
<evidence type="ECO:0000313" key="8">
    <source>
        <dbReference type="EMBL" id="MBB6353309.1"/>
    </source>
</evidence>
<organism evidence="8 9">
    <name type="scientific">Aminobacter aganoensis</name>
    <dbReference type="NCBI Taxonomy" id="83264"/>
    <lineage>
        <taxon>Bacteria</taxon>
        <taxon>Pseudomonadati</taxon>
        <taxon>Pseudomonadota</taxon>
        <taxon>Alphaproteobacteria</taxon>
        <taxon>Hyphomicrobiales</taxon>
        <taxon>Phyllobacteriaceae</taxon>
        <taxon>Aminobacter</taxon>
    </lineage>
</organism>
<dbReference type="Gene3D" id="2.40.160.20">
    <property type="match status" value="1"/>
</dbReference>
<name>A0A7X0KJN8_9HYPH</name>
<evidence type="ECO:0000256" key="5">
    <source>
        <dbReference type="ARBA" id="ARBA00038306"/>
    </source>
</evidence>
<keyword evidence="4" id="KW-0998">Cell outer membrane</keyword>
<dbReference type="InterPro" id="IPR051692">
    <property type="entry name" value="OMP-like"/>
</dbReference>
<comment type="similarity">
    <text evidence="5">Belongs to the Omp25/RopB family.</text>
</comment>
<keyword evidence="9" id="KW-1185">Reference proteome</keyword>
<reference evidence="8 9" key="1">
    <citation type="submission" date="2020-08" db="EMBL/GenBank/DDBJ databases">
        <title>Genomic Encyclopedia of Type Strains, Phase IV (KMG-IV): sequencing the most valuable type-strain genomes for metagenomic binning, comparative biology and taxonomic classification.</title>
        <authorList>
            <person name="Goeker M."/>
        </authorList>
    </citation>
    <scope>NUCLEOTIDE SEQUENCE [LARGE SCALE GENOMIC DNA]</scope>
    <source>
        <strain evidence="8 9">DSM 7051</strain>
    </source>
</reference>
<accession>A0A7X0KJN8</accession>
<feature type="chain" id="PRO_5031419002" evidence="6">
    <location>
        <begin position="26"/>
        <end position="212"/>
    </location>
</feature>
<dbReference type="GO" id="GO:0009279">
    <property type="term" value="C:cell outer membrane"/>
    <property type="evidence" value="ECO:0007669"/>
    <property type="project" value="UniProtKB-SubCell"/>
</dbReference>
<evidence type="ECO:0000256" key="1">
    <source>
        <dbReference type="ARBA" id="ARBA00004442"/>
    </source>
</evidence>
<sequence length="212" mass="22217">MTKRNLYLVLFAGLVPLAVPVMANAADAASNYYAQQQTDPVHDWSGIYAGVHGGVSSEGFPNPFSSKSGWQFGGQVGANMQSGVIVYGAELDGSHSGGAKHKLGGGAELQRTWSGAAKVRAGMTFDKTLVYGTAGYGVAKFKPKGTVVSDEKWEGGYLLGGGVEQAFAGNISAKVEYNYVDYGDVTSVVSGGARRTDDLSSHTVKAGLNYRF</sequence>
<comment type="caution">
    <text evidence="8">The sequence shown here is derived from an EMBL/GenBank/DDBJ whole genome shotgun (WGS) entry which is preliminary data.</text>
</comment>
<dbReference type="PANTHER" id="PTHR34001:SF3">
    <property type="entry name" value="BLL7405 PROTEIN"/>
    <property type="match status" value="1"/>
</dbReference>
<dbReference type="RefSeq" id="WP_184698361.1">
    <property type="nucleotide sequence ID" value="NZ_BAABEG010000001.1"/>
</dbReference>
<dbReference type="AlphaFoldDB" id="A0A7X0KJN8"/>
<evidence type="ECO:0000256" key="2">
    <source>
        <dbReference type="ARBA" id="ARBA00022729"/>
    </source>
</evidence>
<evidence type="ECO:0000256" key="6">
    <source>
        <dbReference type="SAM" id="SignalP"/>
    </source>
</evidence>
<dbReference type="InterPro" id="IPR027385">
    <property type="entry name" value="Beta-barrel_OMP"/>
</dbReference>
<dbReference type="Pfam" id="PF13505">
    <property type="entry name" value="OMP_b-brl"/>
    <property type="match status" value="1"/>
</dbReference>
<proteinExistence type="inferred from homology"/>
<dbReference type="InterPro" id="IPR011250">
    <property type="entry name" value="OMP/PagP_B-barrel"/>
</dbReference>
<keyword evidence="2 6" id="KW-0732">Signal</keyword>
<dbReference type="Proteomes" id="UP000536262">
    <property type="component" value="Unassembled WGS sequence"/>
</dbReference>
<evidence type="ECO:0000313" key="9">
    <source>
        <dbReference type="Proteomes" id="UP000536262"/>
    </source>
</evidence>
<evidence type="ECO:0000256" key="4">
    <source>
        <dbReference type="ARBA" id="ARBA00023237"/>
    </source>
</evidence>
<evidence type="ECO:0000256" key="3">
    <source>
        <dbReference type="ARBA" id="ARBA00023136"/>
    </source>
</evidence>
<gene>
    <name evidence="8" type="ORF">GGR00_001077</name>
</gene>
<protein>
    <submittedName>
        <fullName evidence="8">Outer membrane immunogenic protein</fullName>
    </submittedName>
</protein>
<dbReference type="PANTHER" id="PTHR34001">
    <property type="entry name" value="BLL7405 PROTEIN"/>
    <property type="match status" value="1"/>
</dbReference>
<feature type="signal peptide" evidence="6">
    <location>
        <begin position="1"/>
        <end position="25"/>
    </location>
</feature>
<dbReference type="EMBL" id="JACHOU010000002">
    <property type="protein sequence ID" value="MBB6353309.1"/>
    <property type="molecule type" value="Genomic_DNA"/>
</dbReference>